<proteinExistence type="predicted"/>
<reference evidence="1 2" key="1">
    <citation type="journal article" date="2021" name="Hortic Res">
        <title>High-quality reference genome and annotation aids understanding of berry development for evergreen blueberry (Vaccinium darrowii).</title>
        <authorList>
            <person name="Yu J."/>
            <person name="Hulse-Kemp A.M."/>
            <person name="Babiker E."/>
            <person name="Staton M."/>
        </authorList>
    </citation>
    <scope>NUCLEOTIDE SEQUENCE [LARGE SCALE GENOMIC DNA]</scope>
    <source>
        <strain evidence="2">cv. NJ 8807/NJ 8810</strain>
        <tissue evidence="1">Young leaf</tissue>
    </source>
</reference>
<accession>A0ACB7YZV5</accession>
<dbReference type="Proteomes" id="UP000828048">
    <property type="component" value="Chromosome 3"/>
</dbReference>
<gene>
    <name evidence="1" type="ORF">Vadar_029275</name>
</gene>
<sequence>MSKSHSSLPADLALTKNMNQLTGNIIEWKKILYVTEVSDLSQNGEDTPRHSHRSFNIREALHLECHGSAARSPKSPKSEGQRQVIEQFEPGVYVTLVQLQNGTKIFKQVKFRYLLLFS</sequence>
<comment type="caution">
    <text evidence="1">The sequence shown here is derived from an EMBL/GenBank/DDBJ whole genome shotgun (WGS) entry which is preliminary data.</text>
</comment>
<dbReference type="EMBL" id="CM037153">
    <property type="protein sequence ID" value="KAH7858911.1"/>
    <property type="molecule type" value="Genomic_DNA"/>
</dbReference>
<organism evidence="1 2">
    <name type="scientific">Vaccinium darrowii</name>
    <dbReference type="NCBI Taxonomy" id="229202"/>
    <lineage>
        <taxon>Eukaryota</taxon>
        <taxon>Viridiplantae</taxon>
        <taxon>Streptophyta</taxon>
        <taxon>Embryophyta</taxon>
        <taxon>Tracheophyta</taxon>
        <taxon>Spermatophyta</taxon>
        <taxon>Magnoliopsida</taxon>
        <taxon>eudicotyledons</taxon>
        <taxon>Gunneridae</taxon>
        <taxon>Pentapetalae</taxon>
        <taxon>asterids</taxon>
        <taxon>Ericales</taxon>
        <taxon>Ericaceae</taxon>
        <taxon>Vaccinioideae</taxon>
        <taxon>Vaccinieae</taxon>
        <taxon>Vaccinium</taxon>
    </lineage>
</organism>
<protein>
    <submittedName>
        <fullName evidence="1">Uncharacterized protein</fullName>
    </submittedName>
</protein>
<evidence type="ECO:0000313" key="2">
    <source>
        <dbReference type="Proteomes" id="UP000828048"/>
    </source>
</evidence>
<keyword evidence="2" id="KW-1185">Reference proteome</keyword>
<name>A0ACB7YZV5_9ERIC</name>
<evidence type="ECO:0000313" key="1">
    <source>
        <dbReference type="EMBL" id="KAH7858911.1"/>
    </source>
</evidence>